<evidence type="ECO:0000256" key="2">
    <source>
        <dbReference type="ARBA" id="ARBA00023043"/>
    </source>
</evidence>
<sequence length="368" mass="43227">MEYFKSFESNTNERPNTIIKNTIVITNEKGEVQDNPMLEWFFDRREHSVKDEYYKEWQEYVKKADLNAVYTIKEYNSEYTSIAQHLFIRHDLYDDEFFEYALQFIKEQKWLNFLLRCTTDRWIYDSLDLEKNKRIIKLLVDKGANINAYFYSWPNNFQPLIFFVRPFSSGKIENANRLKLLHFFLELGADPNLKNSEGENLLHEFIIGKNQKFINALIDSGKIKDINEAIIECGNETIRAGNSALIQAIMKGCSSTVKKLIKAGANVNVFYHTGYSALDLTEVETFFSRIGKQRETIKKYLLEAGAKSSLELLGSEEKLEEFRAQVWNKYLIGTEIKETYQKQCEDNYYAILEKTPSAFKEYIELIEE</sequence>
<dbReference type="SMART" id="SM00248">
    <property type="entry name" value="ANK"/>
    <property type="match status" value="4"/>
</dbReference>
<dbReference type="PROSITE" id="PS50297">
    <property type="entry name" value="ANK_REP_REGION"/>
    <property type="match status" value="1"/>
</dbReference>
<evidence type="ECO:0008006" key="6">
    <source>
        <dbReference type="Google" id="ProtNLM"/>
    </source>
</evidence>
<reference evidence="4 5" key="1">
    <citation type="submission" date="2018-05" db="EMBL/GenBank/DDBJ databases">
        <title>Novel Campyloabacter and Helicobacter Species and Strains.</title>
        <authorList>
            <person name="Mannion A.J."/>
            <person name="Shen Z."/>
            <person name="Fox J.G."/>
        </authorList>
    </citation>
    <scope>NUCLEOTIDE SEQUENCE [LARGE SCALE GENOMIC DNA]</scope>
    <source>
        <strain evidence="5">MIT10-5678</strain>
    </source>
</reference>
<dbReference type="SUPFAM" id="SSF48403">
    <property type="entry name" value="Ankyrin repeat"/>
    <property type="match status" value="1"/>
</dbReference>
<protein>
    <recommendedName>
        <fullName evidence="6">Ankyrin repeat domain-containing protein</fullName>
    </recommendedName>
</protein>
<evidence type="ECO:0000313" key="4">
    <source>
        <dbReference type="EMBL" id="TKX33744.1"/>
    </source>
</evidence>
<keyword evidence="5" id="KW-1185">Reference proteome</keyword>
<dbReference type="PANTHER" id="PTHR24189">
    <property type="entry name" value="MYOTROPHIN"/>
    <property type="match status" value="1"/>
</dbReference>
<evidence type="ECO:0000256" key="3">
    <source>
        <dbReference type="PROSITE-ProRule" id="PRU00023"/>
    </source>
</evidence>
<dbReference type="InterPro" id="IPR050745">
    <property type="entry name" value="Multifunctional_regulatory"/>
</dbReference>
<keyword evidence="2 3" id="KW-0040">ANK repeat</keyword>
<dbReference type="Gene3D" id="1.25.40.20">
    <property type="entry name" value="Ankyrin repeat-containing domain"/>
    <property type="match status" value="1"/>
</dbReference>
<dbReference type="EMBL" id="NXLY01000010">
    <property type="protein sequence ID" value="TKX33744.1"/>
    <property type="molecule type" value="Genomic_DNA"/>
</dbReference>
<evidence type="ECO:0000313" key="5">
    <source>
        <dbReference type="Proteomes" id="UP000309584"/>
    </source>
</evidence>
<dbReference type="InterPro" id="IPR036770">
    <property type="entry name" value="Ankyrin_rpt-contain_sf"/>
</dbReference>
<proteinExistence type="predicted"/>
<evidence type="ECO:0000256" key="1">
    <source>
        <dbReference type="ARBA" id="ARBA00022737"/>
    </source>
</evidence>
<dbReference type="PANTHER" id="PTHR24189:SF50">
    <property type="entry name" value="ANKYRIN REPEAT AND SOCS BOX PROTEIN 2"/>
    <property type="match status" value="1"/>
</dbReference>
<keyword evidence="1" id="KW-0677">Repeat</keyword>
<dbReference type="InterPro" id="IPR002110">
    <property type="entry name" value="Ankyrin_rpt"/>
</dbReference>
<dbReference type="Pfam" id="PF12796">
    <property type="entry name" value="Ank_2"/>
    <property type="match status" value="1"/>
</dbReference>
<accession>A0ABY2TMG5</accession>
<dbReference type="Proteomes" id="UP000309584">
    <property type="component" value="Unassembled WGS sequence"/>
</dbReference>
<name>A0ABY2TMG5_9BACT</name>
<feature type="repeat" description="ANK" evidence="3">
    <location>
        <begin position="240"/>
        <end position="272"/>
    </location>
</feature>
<gene>
    <name evidence="4" type="ORF">CQA75_06020</name>
</gene>
<comment type="caution">
    <text evidence="4">The sequence shown here is derived from an EMBL/GenBank/DDBJ whole genome shotgun (WGS) entry which is preliminary data.</text>
</comment>
<dbReference type="PROSITE" id="PS50088">
    <property type="entry name" value="ANK_REPEAT"/>
    <property type="match status" value="1"/>
</dbReference>
<organism evidence="4 5">
    <name type="scientific">Campylobacter taeniopygiae</name>
    <dbReference type="NCBI Taxonomy" id="2510188"/>
    <lineage>
        <taxon>Bacteria</taxon>
        <taxon>Pseudomonadati</taxon>
        <taxon>Campylobacterota</taxon>
        <taxon>Epsilonproteobacteria</taxon>
        <taxon>Campylobacterales</taxon>
        <taxon>Campylobacteraceae</taxon>
        <taxon>Campylobacter</taxon>
    </lineage>
</organism>